<dbReference type="EMBL" id="JAXBCZ010000001">
    <property type="protein sequence ID" value="MEA1305005.1"/>
    <property type="molecule type" value="Genomic_DNA"/>
</dbReference>
<keyword evidence="1" id="KW-0813">Transport</keyword>
<evidence type="ECO:0000313" key="5">
    <source>
        <dbReference type="EMBL" id="MEA1305005.1"/>
    </source>
</evidence>
<dbReference type="RefSeq" id="WP_322912430.1">
    <property type="nucleotide sequence ID" value="NZ_JAXBCZ010000001.1"/>
</dbReference>
<keyword evidence="2" id="KW-0547">Nucleotide-binding</keyword>
<evidence type="ECO:0000256" key="3">
    <source>
        <dbReference type="ARBA" id="ARBA00022840"/>
    </source>
</evidence>
<accession>A0AAW9KIU4</accession>
<dbReference type="GO" id="GO:0005524">
    <property type="term" value="F:ATP binding"/>
    <property type="evidence" value="ECO:0007669"/>
    <property type="project" value="UniProtKB-KW"/>
</dbReference>
<evidence type="ECO:0000259" key="4">
    <source>
        <dbReference type="PROSITE" id="PS50893"/>
    </source>
</evidence>
<dbReference type="Gene3D" id="3.40.50.300">
    <property type="entry name" value="P-loop containing nucleotide triphosphate hydrolases"/>
    <property type="match status" value="1"/>
</dbReference>
<feature type="domain" description="ABC transporter" evidence="4">
    <location>
        <begin position="9"/>
        <end position="244"/>
    </location>
</feature>
<dbReference type="PROSITE" id="PS00211">
    <property type="entry name" value="ABC_TRANSPORTER_1"/>
    <property type="match status" value="1"/>
</dbReference>
<dbReference type="Pfam" id="PF00005">
    <property type="entry name" value="ABC_tran"/>
    <property type="match status" value="1"/>
</dbReference>
<sequence length="322" mass="34639">MSDVREPAVEFRGLRMVFKRRRAEPLVAINQLDLRIGGGRVFGLLGPNGSGKTTAVNLLCGLLRPSGGTVLCEGIDVREDPVGVRAHLGVVPQETALYDDLTAQENLHFHASLYQVPARERQERIAEVLDLVGLTKRRHDRAGTFSGGMQRRLALARALLTKPSVVVLDEPTLGVDVQSRAALWQRIRDIADSGGTVLLTTNYMEEAQALAHELAVLDHGRLIASGTPDAMRDDLGQSLIDLHTDLPAGDRDLLSRLPGVQEVTGKAAGVVVATDGRPATLSAVMDALARSGHEVRVLGVRRPDLNDVFLNLTGSALRDGDA</sequence>
<protein>
    <submittedName>
        <fullName evidence="5">ABC transporter ATP-binding protein</fullName>
    </submittedName>
</protein>
<reference evidence="5 6" key="1">
    <citation type="submission" date="2023-06" db="EMBL/GenBank/DDBJ databases">
        <title>Actinomyces orist ORNL 0101 HMT-893 genome.</title>
        <authorList>
            <person name="Johnston C.D."/>
            <person name="Chen T."/>
            <person name="Dewhirst F.E."/>
        </authorList>
    </citation>
    <scope>NUCLEOTIDE SEQUENCE [LARGE SCALE GENOMIC DNA]</scope>
    <source>
        <strain evidence="5 6">ORNL 0101</strain>
    </source>
</reference>
<keyword evidence="3 5" id="KW-0067">ATP-binding</keyword>
<dbReference type="PANTHER" id="PTHR43582:SF2">
    <property type="entry name" value="LINEARMYCIN RESISTANCE ATP-BINDING PROTEIN LNRL"/>
    <property type="match status" value="1"/>
</dbReference>
<dbReference type="PANTHER" id="PTHR43582">
    <property type="entry name" value="LINEARMYCIN RESISTANCE ATP-BINDING PROTEIN LNRL"/>
    <property type="match status" value="1"/>
</dbReference>
<keyword evidence="6" id="KW-1185">Reference proteome</keyword>
<name>A0AAW9KIU4_9ACTO</name>
<dbReference type="AlphaFoldDB" id="A0AAW9KIU4"/>
<dbReference type="InterPro" id="IPR003593">
    <property type="entry name" value="AAA+_ATPase"/>
</dbReference>
<dbReference type="Proteomes" id="UP001289581">
    <property type="component" value="Unassembled WGS sequence"/>
</dbReference>
<evidence type="ECO:0000256" key="1">
    <source>
        <dbReference type="ARBA" id="ARBA00022448"/>
    </source>
</evidence>
<dbReference type="InterPro" id="IPR025302">
    <property type="entry name" value="DrrA1/2-like_C"/>
</dbReference>
<dbReference type="InterPro" id="IPR003439">
    <property type="entry name" value="ABC_transporter-like_ATP-bd"/>
</dbReference>
<dbReference type="InterPro" id="IPR027417">
    <property type="entry name" value="P-loop_NTPase"/>
</dbReference>
<dbReference type="GO" id="GO:0016887">
    <property type="term" value="F:ATP hydrolysis activity"/>
    <property type="evidence" value="ECO:0007669"/>
    <property type="project" value="InterPro"/>
</dbReference>
<evidence type="ECO:0000313" key="6">
    <source>
        <dbReference type="Proteomes" id="UP001289581"/>
    </source>
</evidence>
<dbReference type="PROSITE" id="PS50893">
    <property type="entry name" value="ABC_TRANSPORTER_2"/>
    <property type="match status" value="1"/>
</dbReference>
<dbReference type="InterPro" id="IPR017871">
    <property type="entry name" value="ABC_transporter-like_CS"/>
</dbReference>
<organism evidence="5 6">
    <name type="scientific">Actinomyces oris</name>
    <dbReference type="NCBI Taxonomy" id="544580"/>
    <lineage>
        <taxon>Bacteria</taxon>
        <taxon>Bacillati</taxon>
        <taxon>Actinomycetota</taxon>
        <taxon>Actinomycetes</taxon>
        <taxon>Actinomycetales</taxon>
        <taxon>Actinomycetaceae</taxon>
        <taxon>Actinomyces</taxon>
    </lineage>
</organism>
<comment type="caution">
    <text evidence="5">The sequence shown here is derived from an EMBL/GenBank/DDBJ whole genome shotgun (WGS) entry which is preliminary data.</text>
</comment>
<dbReference type="Pfam" id="PF13732">
    <property type="entry name" value="DrrA1-3_C"/>
    <property type="match status" value="1"/>
</dbReference>
<proteinExistence type="predicted"/>
<dbReference type="SUPFAM" id="SSF52540">
    <property type="entry name" value="P-loop containing nucleoside triphosphate hydrolases"/>
    <property type="match status" value="1"/>
</dbReference>
<dbReference type="SMART" id="SM00382">
    <property type="entry name" value="AAA"/>
    <property type="match status" value="1"/>
</dbReference>
<evidence type="ECO:0000256" key="2">
    <source>
        <dbReference type="ARBA" id="ARBA00022741"/>
    </source>
</evidence>
<gene>
    <name evidence="5" type="ORF">QU665_07990</name>
</gene>